<sequence length="697" mass="75371">MDPTPVAGTSLFGRARASLAYVPGLDGLRAIAVAAVVLYHAQQNMPSSWMPGGFLGVEVFFVISGYLITTLLVAEHERTDRIDIKQFWARRARRLLPALFAVLIVTMGIVGIGGSSSDSLREHVRAFRGTWVSAWLYLTNWYQVIAGLEYSDRLGRPSLLRHLWSLAVEEQFYLVWPIVMWFVLRRFRHHLPAVGVVFAALAGVIALVVALVYRSENLGRINFLYLSTPTRLSGLLLGSALAIFWRPWRLATASVSRHGRWTDVAGTVGLGVLVWAFLRWHLVVDGVSAVHGYNLLFRGGFLIIGIATVMTIVAVTHPGSLLASRVLSARPLVWVGKRSYGLYLWHWPVFQLTRPRGDLSLLDPSSPDVRWGWLPALVLRLLITVVLTELSYRLLEVPVRSGLGYARSRVLAAVAAVAMLVTVVPTASSFAAADVLADQAACNRDPAACEMLGTDTEPAAAPTTTAEVPATIGVPTSAPPAASPTNASLVPLTTMVPAPTTTMTKPVATLQGGTPPPAPAAVTVPLMPIKPLALGDSVMLGAKGRLEAAGIRVDAGEARRFGKAEGLIDRYRASGQLGEVVVLALGGNDNLSARLIDVILGKLTGVDHVIVVTPQVNGLPKEARNHRLLLAARDRFPNVTILDWQRLTQSKLRYYWGAKGVSSPGRAYFWADRIHLAPAGQRYFTSLIVGAITKAVG</sequence>
<reference evidence="3" key="1">
    <citation type="submission" date="2020-05" db="EMBL/GenBank/DDBJ databases">
        <authorList>
            <person name="Chiriac C."/>
            <person name="Salcher M."/>
            <person name="Ghai R."/>
            <person name="Kavagutti S V."/>
        </authorList>
    </citation>
    <scope>NUCLEOTIDE SEQUENCE</scope>
</reference>
<dbReference type="GO" id="GO:0009103">
    <property type="term" value="P:lipopolysaccharide biosynthetic process"/>
    <property type="evidence" value="ECO:0007669"/>
    <property type="project" value="TreeGrafter"/>
</dbReference>
<feature type="transmembrane region" description="Helical" evidence="1">
    <location>
        <begin position="190"/>
        <end position="211"/>
    </location>
</feature>
<name>A0A6J7TWK9_9ZZZZ</name>
<dbReference type="InterPro" id="IPR050879">
    <property type="entry name" value="Acyltransferase_3"/>
</dbReference>
<dbReference type="GO" id="GO:0016747">
    <property type="term" value="F:acyltransferase activity, transferring groups other than amino-acyl groups"/>
    <property type="evidence" value="ECO:0007669"/>
    <property type="project" value="InterPro"/>
</dbReference>
<organism evidence="3">
    <name type="scientific">freshwater metagenome</name>
    <dbReference type="NCBI Taxonomy" id="449393"/>
    <lineage>
        <taxon>unclassified sequences</taxon>
        <taxon>metagenomes</taxon>
        <taxon>ecological metagenomes</taxon>
    </lineage>
</organism>
<dbReference type="PANTHER" id="PTHR23028:SF53">
    <property type="entry name" value="ACYL_TRANSF_3 DOMAIN-CONTAINING PROTEIN"/>
    <property type="match status" value="1"/>
</dbReference>
<feature type="transmembrane region" description="Helical" evidence="1">
    <location>
        <begin position="223"/>
        <end position="244"/>
    </location>
</feature>
<feature type="transmembrane region" description="Helical" evidence="1">
    <location>
        <begin position="295"/>
        <end position="315"/>
    </location>
</feature>
<dbReference type="PANTHER" id="PTHR23028">
    <property type="entry name" value="ACETYLTRANSFERASE"/>
    <property type="match status" value="1"/>
</dbReference>
<protein>
    <submittedName>
        <fullName evidence="3">Unannotated protein</fullName>
    </submittedName>
</protein>
<dbReference type="EMBL" id="CAFBQP010000022">
    <property type="protein sequence ID" value="CAB5058053.1"/>
    <property type="molecule type" value="Genomic_DNA"/>
</dbReference>
<dbReference type="AlphaFoldDB" id="A0A6J7TWK9"/>
<feature type="transmembrane region" description="Helical" evidence="1">
    <location>
        <begin position="264"/>
        <end position="283"/>
    </location>
</feature>
<dbReference type="InterPro" id="IPR002656">
    <property type="entry name" value="Acyl_transf_3_dom"/>
</dbReference>
<evidence type="ECO:0000313" key="3">
    <source>
        <dbReference type="EMBL" id="CAB5058053.1"/>
    </source>
</evidence>
<dbReference type="GO" id="GO:0016020">
    <property type="term" value="C:membrane"/>
    <property type="evidence" value="ECO:0007669"/>
    <property type="project" value="TreeGrafter"/>
</dbReference>
<dbReference type="SUPFAM" id="SSF52266">
    <property type="entry name" value="SGNH hydrolase"/>
    <property type="match status" value="1"/>
</dbReference>
<evidence type="ECO:0000256" key="1">
    <source>
        <dbReference type="SAM" id="Phobius"/>
    </source>
</evidence>
<feature type="transmembrane region" description="Helical" evidence="1">
    <location>
        <begin position="163"/>
        <end position="184"/>
    </location>
</feature>
<feature type="transmembrane region" description="Helical" evidence="1">
    <location>
        <begin position="410"/>
        <end position="433"/>
    </location>
</feature>
<feature type="transmembrane region" description="Helical" evidence="1">
    <location>
        <begin position="95"/>
        <end position="114"/>
    </location>
</feature>
<gene>
    <name evidence="3" type="ORF">UFOPK4306_00745</name>
</gene>
<accession>A0A6J7TWK9</accession>
<proteinExistence type="predicted"/>
<keyword evidence="1" id="KW-0472">Membrane</keyword>
<dbReference type="Pfam" id="PF01757">
    <property type="entry name" value="Acyl_transf_3"/>
    <property type="match status" value="1"/>
</dbReference>
<keyword evidence="1" id="KW-0812">Transmembrane</keyword>
<feature type="transmembrane region" description="Helical" evidence="1">
    <location>
        <begin position="20"/>
        <end position="41"/>
    </location>
</feature>
<feature type="transmembrane region" description="Helical" evidence="1">
    <location>
        <begin position="53"/>
        <end position="74"/>
    </location>
</feature>
<feature type="domain" description="Acyltransferase 3" evidence="2">
    <location>
        <begin position="23"/>
        <end position="388"/>
    </location>
</feature>
<keyword evidence="1" id="KW-1133">Transmembrane helix</keyword>
<evidence type="ECO:0000259" key="2">
    <source>
        <dbReference type="Pfam" id="PF01757"/>
    </source>
</evidence>